<dbReference type="RefSeq" id="WP_244553034.1">
    <property type="nucleotide sequence ID" value="NZ_LT670849.1"/>
</dbReference>
<keyword evidence="3" id="KW-1185">Reference proteome</keyword>
<feature type="chain" id="PRO_5012726328" description="CopC domain-containing protein" evidence="1">
    <location>
        <begin position="27"/>
        <end position="151"/>
    </location>
</feature>
<dbReference type="AlphaFoldDB" id="A0A1M7UFL7"/>
<accession>A0A1M7UFL7</accession>
<feature type="signal peptide" evidence="1">
    <location>
        <begin position="1"/>
        <end position="26"/>
    </location>
</feature>
<evidence type="ECO:0000313" key="3">
    <source>
        <dbReference type="Proteomes" id="UP000184096"/>
    </source>
</evidence>
<proteinExistence type="predicted"/>
<name>A0A1M7UFL7_9BRAD</name>
<dbReference type="EMBL" id="LT670849">
    <property type="protein sequence ID" value="SHN81726.1"/>
    <property type="molecule type" value="Genomic_DNA"/>
</dbReference>
<reference evidence="3" key="1">
    <citation type="submission" date="2016-11" db="EMBL/GenBank/DDBJ databases">
        <authorList>
            <person name="Varghese N."/>
            <person name="Submissions S."/>
        </authorList>
    </citation>
    <scope>NUCLEOTIDE SEQUENCE [LARGE SCALE GENOMIC DNA]</scope>
    <source>
        <strain evidence="3">GAS401</strain>
    </source>
</reference>
<evidence type="ECO:0000313" key="2">
    <source>
        <dbReference type="EMBL" id="SHN81726.1"/>
    </source>
</evidence>
<organism evidence="2 3">
    <name type="scientific">Bradyrhizobium erythrophlei</name>
    <dbReference type="NCBI Taxonomy" id="1437360"/>
    <lineage>
        <taxon>Bacteria</taxon>
        <taxon>Pseudomonadati</taxon>
        <taxon>Pseudomonadota</taxon>
        <taxon>Alphaproteobacteria</taxon>
        <taxon>Hyphomicrobiales</taxon>
        <taxon>Nitrobacteraceae</taxon>
        <taxon>Bradyrhizobium</taxon>
    </lineage>
</organism>
<gene>
    <name evidence="2" type="ORF">SAMN05444170_4883</name>
</gene>
<evidence type="ECO:0008006" key="4">
    <source>
        <dbReference type="Google" id="ProtNLM"/>
    </source>
</evidence>
<evidence type="ECO:0000256" key="1">
    <source>
        <dbReference type="SAM" id="SignalP"/>
    </source>
</evidence>
<sequence>MLRIFGLAFMFVCAVIVGAVSSAARANHVLITEDEAKLPPAKGAIAADRRGITRGPKIEVVGDREQSHSPVHLQLRFESFGGSKIDPESLKVIYLRTPNVDLTERVKSFAGVTGLDIPDAELPPGDHLIRVDIKDSDGRTGSTSFLLKISP</sequence>
<keyword evidence="1" id="KW-0732">Signal</keyword>
<dbReference type="Proteomes" id="UP000184096">
    <property type="component" value="Chromosome I"/>
</dbReference>
<protein>
    <recommendedName>
        <fullName evidence="4">CopC domain-containing protein</fullName>
    </recommendedName>
</protein>